<gene>
    <name evidence="1" type="ORF">EVAR_47361_1</name>
</gene>
<evidence type="ECO:0000313" key="1">
    <source>
        <dbReference type="EMBL" id="GBP54490.1"/>
    </source>
</evidence>
<dbReference type="EMBL" id="BGZK01000648">
    <property type="protein sequence ID" value="GBP54490.1"/>
    <property type="molecule type" value="Genomic_DNA"/>
</dbReference>
<proteinExistence type="predicted"/>
<keyword evidence="2" id="KW-1185">Reference proteome</keyword>
<protein>
    <submittedName>
        <fullName evidence="1">Uncharacterized protein</fullName>
    </submittedName>
</protein>
<reference evidence="1 2" key="1">
    <citation type="journal article" date="2019" name="Commun. Biol.">
        <title>The bagworm genome reveals a unique fibroin gene that provides high tensile strength.</title>
        <authorList>
            <person name="Kono N."/>
            <person name="Nakamura H."/>
            <person name="Ohtoshi R."/>
            <person name="Tomita M."/>
            <person name="Numata K."/>
            <person name="Arakawa K."/>
        </authorList>
    </citation>
    <scope>NUCLEOTIDE SEQUENCE [LARGE SCALE GENOMIC DNA]</scope>
</reference>
<dbReference type="AlphaFoldDB" id="A0A4C1WUE0"/>
<accession>A0A4C1WUE0</accession>
<dbReference type="Proteomes" id="UP000299102">
    <property type="component" value="Unassembled WGS sequence"/>
</dbReference>
<evidence type="ECO:0000313" key="2">
    <source>
        <dbReference type="Proteomes" id="UP000299102"/>
    </source>
</evidence>
<name>A0A4C1WUE0_EUMVA</name>
<comment type="caution">
    <text evidence="1">The sequence shown here is derived from an EMBL/GenBank/DDBJ whole genome shotgun (WGS) entry which is preliminary data.</text>
</comment>
<organism evidence="1 2">
    <name type="scientific">Eumeta variegata</name>
    <name type="common">Bagworm moth</name>
    <name type="synonym">Eumeta japonica</name>
    <dbReference type="NCBI Taxonomy" id="151549"/>
    <lineage>
        <taxon>Eukaryota</taxon>
        <taxon>Metazoa</taxon>
        <taxon>Ecdysozoa</taxon>
        <taxon>Arthropoda</taxon>
        <taxon>Hexapoda</taxon>
        <taxon>Insecta</taxon>
        <taxon>Pterygota</taxon>
        <taxon>Neoptera</taxon>
        <taxon>Endopterygota</taxon>
        <taxon>Lepidoptera</taxon>
        <taxon>Glossata</taxon>
        <taxon>Ditrysia</taxon>
        <taxon>Tineoidea</taxon>
        <taxon>Psychidae</taxon>
        <taxon>Oiketicinae</taxon>
        <taxon>Eumeta</taxon>
    </lineage>
</organism>
<sequence>MLIASKSICLELERSRRLNAAAVTGIDSVQPSQKYLASCCCCYGIRVGQPANSDPRHGVGAGAGARSPESSQVTSRTLSLFLDIFIWSAESSGAGRPAPARSNFIFDVSRPLHSTFAPCRRC</sequence>